<reference evidence="1 2" key="1">
    <citation type="submission" date="2019-04" db="EMBL/GenBank/DDBJ databases">
        <authorList>
            <person name="Poehlein A."/>
            <person name="Bengelsdorf F.R."/>
            <person name="Duerre P."/>
            <person name="Daniel R."/>
        </authorList>
    </citation>
    <scope>NUCLEOTIDE SEQUENCE [LARGE SCALE GENOMIC DNA]</scope>
    <source>
        <strain evidence="1 2">BS-1</strain>
    </source>
</reference>
<protein>
    <submittedName>
        <fullName evidence="1">Uncharacterized protein</fullName>
    </submittedName>
</protein>
<dbReference type="EMBL" id="SRMQ01000009">
    <property type="protein sequence ID" value="TGJ76006.1"/>
    <property type="molecule type" value="Genomic_DNA"/>
</dbReference>
<evidence type="ECO:0000313" key="2">
    <source>
        <dbReference type="Proteomes" id="UP000297714"/>
    </source>
</evidence>
<name>A0A4Z0YDX5_9FIRM</name>
<dbReference type="Proteomes" id="UP000297714">
    <property type="component" value="Unassembled WGS sequence"/>
</dbReference>
<comment type="caution">
    <text evidence="1">The sequence shown here is derived from an EMBL/GenBank/DDBJ whole genome shotgun (WGS) entry which is preliminary data.</text>
</comment>
<organism evidence="1 2">
    <name type="scientific">Caproiciproducens galactitolivorans</name>
    <dbReference type="NCBI Taxonomy" id="642589"/>
    <lineage>
        <taxon>Bacteria</taxon>
        <taxon>Bacillati</taxon>
        <taxon>Bacillota</taxon>
        <taxon>Clostridia</taxon>
        <taxon>Eubacteriales</taxon>
        <taxon>Acutalibacteraceae</taxon>
        <taxon>Caproiciproducens</taxon>
    </lineage>
</organism>
<accession>A0A4Z0YDX5</accession>
<keyword evidence="2" id="KW-1185">Reference proteome</keyword>
<proteinExistence type="predicted"/>
<evidence type="ECO:0000313" key="1">
    <source>
        <dbReference type="EMBL" id="TGJ76006.1"/>
    </source>
</evidence>
<gene>
    <name evidence="1" type="ORF">CAGA_19820</name>
</gene>
<dbReference type="AlphaFoldDB" id="A0A4Z0YDX5"/>
<sequence length="56" mass="6639">MPRRSFFAFEVFLLTLPRCKKRMQVHGLNQEDTSTFLTHDQLSPLSDVLIARNFRE</sequence>